<dbReference type="AlphaFoldDB" id="A0A172Q767"/>
<dbReference type="SFLD" id="SFLDG01140">
    <property type="entry name" value="C2.B:_Phosphomannomutase_and_P"/>
    <property type="match status" value="1"/>
</dbReference>
<dbReference type="CDD" id="cd07518">
    <property type="entry name" value="HAD_YbiV-Like"/>
    <property type="match status" value="1"/>
</dbReference>
<protein>
    <recommendedName>
        <fullName evidence="3">HAD family hydrolase</fullName>
    </recommendedName>
</protein>
<dbReference type="RefSeq" id="WP_067061808.1">
    <property type="nucleotide sequence ID" value="NZ_CP014699.1"/>
</dbReference>
<dbReference type="NCBIfam" id="TIGR00099">
    <property type="entry name" value="Cof-subfamily"/>
    <property type="match status" value="1"/>
</dbReference>
<name>A0A172Q767_9STRE</name>
<dbReference type="GO" id="GO:0000287">
    <property type="term" value="F:magnesium ion binding"/>
    <property type="evidence" value="ECO:0007669"/>
    <property type="project" value="TreeGrafter"/>
</dbReference>
<accession>A0A172Q767</accession>
<dbReference type="InterPro" id="IPR006379">
    <property type="entry name" value="HAD-SF_hydro_IIB"/>
</dbReference>
<dbReference type="GO" id="GO:0005829">
    <property type="term" value="C:cytosol"/>
    <property type="evidence" value="ECO:0007669"/>
    <property type="project" value="TreeGrafter"/>
</dbReference>
<evidence type="ECO:0000313" key="2">
    <source>
        <dbReference type="Proteomes" id="UP000077317"/>
    </source>
</evidence>
<dbReference type="KEGG" id="spat:A0O21_04235"/>
<dbReference type="PROSITE" id="PS01229">
    <property type="entry name" value="COF_2"/>
    <property type="match status" value="1"/>
</dbReference>
<dbReference type="SUPFAM" id="SSF56784">
    <property type="entry name" value="HAD-like"/>
    <property type="match status" value="1"/>
</dbReference>
<dbReference type="SFLD" id="SFLDS00003">
    <property type="entry name" value="Haloacid_Dehalogenase"/>
    <property type="match status" value="1"/>
</dbReference>
<keyword evidence="2" id="KW-1185">Reference proteome</keyword>
<dbReference type="OrthoDB" id="9814970at2"/>
<dbReference type="Gene3D" id="3.40.50.1000">
    <property type="entry name" value="HAD superfamily/HAD-like"/>
    <property type="match status" value="1"/>
</dbReference>
<dbReference type="NCBIfam" id="TIGR01484">
    <property type="entry name" value="HAD-SF-IIB"/>
    <property type="match status" value="1"/>
</dbReference>
<reference evidence="2" key="2">
    <citation type="submission" date="2016-03" db="EMBL/GenBank/DDBJ databases">
        <title>Streptococcus antelopensis sp. nov., isolated from the feces of the Tibetan antelope (Pantholops hodgsonii) in Hoh Xil National Nature Reserve, Qinghai, China.</title>
        <authorList>
            <person name="Bai X."/>
        </authorList>
    </citation>
    <scope>NUCLEOTIDE SEQUENCE [LARGE SCALE GENOMIC DNA]</scope>
    <source>
        <strain evidence="2">TA 26</strain>
    </source>
</reference>
<organism evidence="1 2">
    <name type="scientific">Streptococcus pantholopis</name>
    <dbReference type="NCBI Taxonomy" id="1811193"/>
    <lineage>
        <taxon>Bacteria</taxon>
        <taxon>Bacillati</taxon>
        <taxon>Bacillota</taxon>
        <taxon>Bacilli</taxon>
        <taxon>Lactobacillales</taxon>
        <taxon>Streptococcaceae</taxon>
        <taxon>Streptococcus</taxon>
    </lineage>
</organism>
<sequence length="278" mass="30930">MAVKLIASDMDGTFLDGCGDYDRQRFERLLDVLEERDIKFVVASGNSMPRLAMMFDGLLERLIVVAENGAQLITNGQLFAEHTVAKSDLENFLAYFSKQLVDYKVMLSGLKATYMLKDSHFSIDSSLIKADQAALLMKSIVELSDFNQLPADERFFKISLLLPEEKDREIIVDFNNRFPGHLTATASGFGGVDIIQTGWHKGRALAQLMQHYSLTADQVMAFGDGGNDIEMLRLAGASYAMDNAPQEVKAAARFIAPSHKEAGVFQVIEDYLKKSEIK</sequence>
<dbReference type="PANTHER" id="PTHR10000:SF53">
    <property type="entry name" value="5-AMINO-6-(5-PHOSPHO-D-RIBITYLAMINO)URACIL PHOSPHATASE YBJI-RELATED"/>
    <property type="match status" value="1"/>
</dbReference>
<dbReference type="Gene3D" id="3.30.1240.10">
    <property type="match status" value="1"/>
</dbReference>
<reference evidence="1 2" key="1">
    <citation type="journal article" date="2016" name="Int. J. Syst. Evol. Microbiol.">
        <title>Streptococcuspantholopis sp. nov., isolated from faeces of the Tibetan antelope (Pantholops hodgsonii).</title>
        <authorList>
            <person name="Bai X."/>
            <person name="Xiong Y."/>
            <person name="Lu S."/>
            <person name="Jin D."/>
            <person name="Lai X."/>
            <person name="Yang J."/>
            <person name="Niu L."/>
            <person name="Hu S."/>
            <person name="Meng X."/>
            <person name="Pu J."/>
            <person name="Ye C."/>
            <person name="Xu J."/>
        </authorList>
    </citation>
    <scope>NUCLEOTIDE SEQUENCE [LARGE SCALE GENOMIC DNA]</scope>
    <source>
        <strain evidence="1 2">TA 26</strain>
    </source>
</reference>
<dbReference type="InterPro" id="IPR036412">
    <property type="entry name" value="HAD-like_sf"/>
</dbReference>
<dbReference type="EMBL" id="CP014699">
    <property type="protein sequence ID" value="AND79290.1"/>
    <property type="molecule type" value="Genomic_DNA"/>
</dbReference>
<dbReference type="InterPro" id="IPR023214">
    <property type="entry name" value="HAD_sf"/>
</dbReference>
<evidence type="ECO:0000313" key="1">
    <source>
        <dbReference type="EMBL" id="AND79290.1"/>
    </source>
</evidence>
<dbReference type="STRING" id="1811193.A0O21_04235"/>
<dbReference type="GO" id="GO:0016791">
    <property type="term" value="F:phosphatase activity"/>
    <property type="evidence" value="ECO:0007669"/>
    <property type="project" value="TreeGrafter"/>
</dbReference>
<dbReference type="Pfam" id="PF08282">
    <property type="entry name" value="Hydrolase_3"/>
    <property type="match status" value="1"/>
</dbReference>
<dbReference type="Proteomes" id="UP000077317">
    <property type="component" value="Chromosome"/>
</dbReference>
<proteinExistence type="predicted"/>
<evidence type="ECO:0008006" key="3">
    <source>
        <dbReference type="Google" id="ProtNLM"/>
    </source>
</evidence>
<gene>
    <name evidence="1" type="ORF">A0O21_04235</name>
</gene>
<dbReference type="InterPro" id="IPR000150">
    <property type="entry name" value="Cof"/>
</dbReference>
<dbReference type="PANTHER" id="PTHR10000">
    <property type="entry name" value="PHOSPHOSERINE PHOSPHATASE"/>
    <property type="match status" value="1"/>
</dbReference>